<dbReference type="CDD" id="cd00130">
    <property type="entry name" value="PAS"/>
    <property type="match status" value="1"/>
</dbReference>
<evidence type="ECO:0000259" key="3">
    <source>
        <dbReference type="PROSITE" id="PS50883"/>
    </source>
</evidence>
<dbReference type="PROSITE" id="PS50887">
    <property type="entry name" value="GGDEF"/>
    <property type="match status" value="1"/>
</dbReference>
<dbReference type="Gene3D" id="3.20.20.450">
    <property type="entry name" value="EAL domain"/>
    <property type="match status" value="1"/>
</dbReference>
<dbReference type="InterPro" id="IPR000160">
    <property type="entry name" value="GGDEF_dom"/>
</dbReference>
<dbReference type="Gene3D" id="3.30.70.270">
    <property type="match status" value="1"/>
</dbReference>
<dbReference type="Pfam" id="PF08448">
    <property type="entry name" value="PAS_4"/>
    <property type="match status" value="1"/>
</dbReference>
<feature type="domain" description="PAC" evidence="2">
    <location>
        <begin position="258"/>
        <end position="310"/>
    </location>
</feature>
<dbReference type="PROSITE" id="PS50883">
    <property type="entry name" value="EAL"/>
    <property type="match status" value="1"/>
</dbReference>
<dbReference type="Pfam" id="PF00563">
    <property type="entry name" value="EAL"/>
    <property type="match status" value="1"/>
</dbReference>
<dbReference type="InterPro" id="IPR043128">
    <property type="entry name" value="Rev_trsase/Diguanyl_cyclase"/>
</dbReference>
<comment type="caution">
    <text evidence="5">The sequence shown here is derived from an EMBL/GenBank/DDBJ whole genome shotgun (WGS) entry which is preliminary data.</text>
</comment>
<dbReference type="InterPro" id="IPR001633">
    <property type="entry name" value="EAL_dom"/>
</dbReference>
<dbReference type="PANTHER" id="PTHR44757:SF4">
    <property type="entry name" value="DIGUANYLATE CYCLASE DGCE-RELATED"/>
    <property type="match status" value="1"/>
</dbReference>
<dbReference type="SUPFAM" id="SSF55785">
    <property type="entry name" value="PYP-like sensor domain (PAS domain)"/>
    <property type="match status" value="1"/>
</dbReference>
<dbReference type="InterPro" id="IPR035919">
    <property type="entry name" value="EAL_sf"/>
</dbReference>
<protein>
    <submittedName>
        <fullName evidence="5">Diguanylate cyclase (GGDEF)-like protein/PAS domain S-box-containing protein</fullName>
    </submittedName>
</protein>
<dbReference type="SUPFAM" id="SSF55073">
    <property type="entry name" value="Nucleotide cyclase"/>
    <property type="match status" value="1"/>
</dbReference>
<sequence>MPRPAFLSLVHSDHPLSLRSLRILDSVPEPYFDALTRLAADVCGRPVALLGLLDPEQDRIWFKSEHGLSGLGQMAADLSLCAMTARSGQARVIEDVHALGLKPAGAGGVPGALAAMRAYAGVPLRLSDGQVIGALCVCDPAPGRLGALALSWLEQIAALAARAIELRAQVHHTVDALHDSREMLQVTLRSIADAVITTDAEGRVSWMNPVAERMTGWFHHESRGLPVEAVYQPIDEDSGLIGEHPVRRCLVDRRAVLGGLPMRLFSRDGNECGIEDSAAPIHDATGRLHGVVLVFHDVTEQRRLSREMSWRASHDLLTGLFNRGEFDLRLQRVLLRTREAGGSHALLYIDLDQFKLINDACGHPTGDRLLQQIGQLLGECVRPGDTLARLGGDEFGVLLERCGIEQAQRIAQLVCERMEEFRFVHDGRRFRVSASIGLVPVDRRWPRADAVMQAADSACYAAKESGRNRVHLWFDADETLRHRQGQMHWARRLEQALDEDRFELYAQRIHPIGRRGDRGLHCEVLLRLRDGENGRCVPPGVFLPAAERFHMAERIDRWVVRQVFRRLGEAAAAGLRPERVAINLSGQSLSDRGFHGYVADLVREAGFDVRALCFEVTETAAITSLRDAARFMAAMRDLGIGIALDDFGAGASSFGYLKSLPVDVLKIDGQFIRDLGRDALDLATVRCFRDIAQVVGVTTVAEFVEAPGVLEQLGELGIDFAQGYLLHRPEPFCTLLRQELAGVAALELEPQPEPGMA</sequence>
<dbReference type="PROSITE" id="PS50112">
    <property type="entry name" value="PAS"/>
    <property type="match status" value="1"/>
</dbReference>
<evidence type="ECO:0000313" key="6">
    <source>
        <dbReference type="Proteomes" id="UP001516061"/>
    </source>
</evidence>
<dbReference type="Proteomes" id="UP001516061">
    <property type="component" value="Unassembled WGS sequence"/>
</dbReference>
<dbReference type="CDD" id="cd01948">
    <property type="entry name" value="EAL"/>
    <property type="match status" value="1"/>
</dbReference>
<dbReference type="PROSITE" id="PS50113">
    <property type="entry name" value="PAC"/>
    <property type="match status" value="1"/>
</dbReference>
<dbReference type="InterPro" id="IPR000014">
    <property type="entry name" value="PAS"/>
</dbReference>
<evidence type="ECO:0000259" key="4">
    <source>
        <dbReference type="PROSITE" id="PS50887"/>
    </source>
</evidence>
<dbReference type="InterPro" id="IPR013656">
    <property type="entry name" value="PAS_4"/>
</dbReference>
<dbReference type="InterPro" id="IPR029016">
    <property type="entry name" value="GAF-like_dom_sf"/>
</dbReference>
<dbReference type="RefSeq" id="WP_173803352.1">
    <property type="nucleotide sequence ID" value="NZ_JABSNM010000001.1"/>
</dbReference>
<dbReference type="EMBL" id="JABSNM010000001">
    <property type="protein sequence ID" value="NRT54385.1"/>
    <property type="molecule type" value="Genomic_DNA"/>
</dbReference>
<dbReference type="InterPro" id="IPR029787">
    <property type="entry name" value="Nucleotide_cyclase"/>
</dbReference>
<gene>
    <name evidence="5" type="ORF">HNQ01_000092</name>
</gene>
<dbReference type="Gene3D" id="3.30.450.40">
    <property type="match status" value="1"/>
</dbReference>
<dbReference type="SMART" id="SM00052">
    <property type="entry name" value="EAL"/>
    <property type="match status" value="1"/>
</dbReference>
<dbReference type="InterPro" id="IPR035965">
    <property type="entry name" value="PAS-like_dom_sf"/>
</dbReference>
<dbReference type="SMART" id="SM00065">
    <property type="entry name" value="GAF"/>
    <property type="match status" value="1"/>
</dbReference>
<dbReference type="InterPro" id="IPR003018">
    <property type="entry name" value="GAF"/>
</dbReference>
<dbReference type="Pfam" id="PF13185">
    <property type="entry name" value="GAF_2"/>
    <property type="match status" value="1"/>
</dbReference>
<proteinExistence type="predicted"/>
<dbReference type="InterPro" id="IPR000700">
    <property type="entry name" value="PAS-assoc_C"/>
</dbReference>
<dbReference type="InterPro" id="IPR052155">
    <property type="entry name" value="Biofilm_reg_signaling"/>
</dbReference>
<dbReference type="Pfam" id="PF00990">
    <property type="entry name" value="GGDEF"/>
    <property type="match status" value="1"/>
</dbReference>
<feature type="domain" description="EAL" evidence="3">
    <location>
        <begin position="486"/>
        <end position="743"/>
    </location>
</feature>
<dbReference type="SUPFAM" id="SSF141868">
    <property type="entry name" value="EAL domain-like"/>
    <property type="match status" value="1"/>
</dbReference>
<accession>A0ABX2FX80</accession>
<dbReference type="Gene3D" id="3.30.450.20">
    <property type="entry name" value="PAS domain"/>
    <property type="match status" value="1"/>
</dbReference>
<dbReference type="SMART" id="SM00267">
    <property type="entry name" value="GGDEF"/>
    <property type="match status" value="1"/>
</dbReference>
<feature type="domain" description="PAS" evidence="1">
    <location>
        <begin position="180"/>
        <end position="224"/>
    </location>
</feature>
<name>A0ABX2FX80_9BURK</name>
<keyword evidence="6" id="KW-1185">Reference proteome</keyword>
<dbReference type="NCBIfam" id="TIGR00229">
    <property type="entry name" value="sensory_box"/>
    <property type="match status" value="1"/>
</dbReference>
<dbReference type="SMART" id="SM00091">
    <property type="entry name" value="PAS"/>
    <property type="match status" value="1"/>
</dbReference>
<dbReference type="CDD" id="cd01949">
    <property type="entry name" value="GGDEF"/>
    <property type="match status" value="1"/>
</dbReference>
<evidence type="ECO:0000259" key="2">
    <source>
        <dbReference type="PROSITE" id="PS50113"/>
    </source>
</evidence>
<evidence type="ECO:0000259" key="1">
    <source>
        <dbReference type="PROSITE" id="PS50112"/>
    </source>
</evidence>
<dbReference type="SUPFAM" id="SSF55781">
    <property type="entry name" value="GAF domain-like"/>
    <property type="match status" value="1"/>
</dbReference>
<organism evidence="5 6">
    <name type="scientific">Sphaerotilus uruguayifluvii</name>
    <dbReference type="NCBI Taxonomy" id="2735897"/>
    <lineage>
        <taxon>Bacteria</taxon>
        <taxon>Pseudomonadati</taxon>
        <taxon>Pseudomonadota</taxon>
        <taxon>Betaproteobacteria</taxon>
        <taxon>Burkholderiales</taxon>
        <taxon>Sphaerotilaceae</taxon>
        <taxon>Sphaerotilus</taxon>
    </lineage>
</organism>
<reference evidence="5 6" key="1">
    <citation type="submission" date="2020-05" db="EMBL/GenBank/DDBJ databases">
        <title>Genomic Encyclopedia of Type Strains, Phase IV (KMG-V): Genome sequencing to study the core and pangenomes of soil and plant-associated prokaryotes.</title>
        <authorList>
            <person name="Whitman W."/>
        </authorList>
    </citation>
    <scope>NUCLEOTIDE SEQUENCE [LARGE SCALE GENOMIC DNA]</scope>
    <source>
        <strain evidence="5 6">C29</strain>
    </source>
</reference>
<dbReference type="NCBIfam" id="TIGR00254">
    <property type="entry name" value="GGDEF"/>
    <property type="match status" value="1"/>
</dbReference>
<evidence type="ECO:0000313" key="5">
    <source>
        <dbReference type="EMBL" id="NRT54385.1"/>
    </source>
</evidence>
<dbReference type="PANTHER" id="PTHR44757">
    <property type="entry name" value="DIGUANYLATE CYCLASE DGCP"/>
    <property type="match status" value="1"/>
</dbReference>
<feature type="domain" description="GGDEF" evidence="4">
    <location>
        <begin position="342"/>
        <end position="475"/>
    </location>
</feature>